<organism evidence="1 3">
    <name type="scientific">Didymodactylos carnosus</name>
    <dbReference type="NCBI Taxonomy" id="1234261"/>
    <lineage>
        <taxon>Eukaryota</taxon>
        <taxon>Metazoa</taxon>
        <taxon>Spiralia</taxon>
        <taxon>Gnathifera</taxon>
        <taxon>Rotifera</taxon>
        <taxon>Eurotatoria</taxon>
        <taxon>Bdelloidea</taxon>
        <taxon>Philodinida</taxon>
        <taxon>Philodinidae</taxon>
        <taxon>Didymodactylos</taxon>
    </lineage>
</organism>
<evidence type="ECO:0000313" key="1">
    <source>
        <dbReference type="EMBL" id="CAF1301859.1"/>
    </source>
</evidence>
<sequence length="320" mass="35977">MCFIRGRPRHPQSQGCIERANGVLCDALGKWMTQNDTTHYTIKTSPYQVMFGQAPRSDSDFWKLVAQDEILDEEDLPTPVALHGDVDDDVVISKGQDTTWDDGDSTVFKLACQYGVLQNSFSVDHFVELKSSCPQVLKELNIGELNDISFIEAYKLFARGSVSGTTCDSAKSFIHDYNHSIQESKTLQARFNDLSKEIETDNKAKLIAISLKYNILCSYTAFVGVEKRWTGDNSRMQLREVPIEIADDGKNQRKTRMNTVLSGAVRHRKFMPSATSSYCLPGDTLSYCRKEEMKKKQKALIMNCSKPIVIAGTMIRGKNS</sequence>
<dbReference type="SUPFAM" id="SSF53098">
    <property type="entry name" value="Ribonuclease H-like"/>
    <property type="match status" value="1"/>
</dbReference>
<dbReference type="EMBL" id="CAJNOQ010012521">
    <property type="protein sequence ID" value="CAF1301859.1"/>
    <property type="molecule type" value="Genomic_DNA"/>
</dbReference>
<dbReference type="InterPro" id="IPR036397">
    <property type="entry name" value="RNaseH_sf"/>
</dbReference>
<dbReference type="Gene3D" id="3.30.420.10">
    <property type="entry name" value="Ribonuclease H-like superfamily/Ribonuclease H"/>
    <property type="match status" value="1"/>
</dbReference>
<accession>A0A815DSY0</accession>
<dbReference type="AlphaFoldDB" id="A0A815DSY0"/>
<reference evidence="1" key="1">
    <citation type="submission" date="2021-02" db="EMBL/GenBank/DDBJ databases">
        <authorList>
            <person name="Nowell W R."/>
        </authorList>
    </citation>
    <scope>NUCLEOTIDE SEQUENCE</scope>
</reference>
<dbReference type="Proteomes" id="UP000663829">
    <property type="component" value="Unassembled WGS sequence"/>
</dbReference>
<evidence type="ECO:0000313" key="3">
    <source>
        <dbReference type="Proteomes" id="UP000663829"/>
    </source>
</evidence>
<evidence type="ECO:0000313" key="2">
    <source>
        <dbReference type="EMBL" id="CAF4127487.1"/>
    </source>
</evidence>
<dbReference type="GO" id="GO:0003676">
    <property type="term" value="F:nucleic acid binding"/>
    <property type="evidence" value="ECO:0007669"/>
    <property type="project" value="InterPro"/>
</dbReference>
<evidence type="ECO:0008006" key="4">
    <source>
        <dbReference type="Google" id="ProtNLM"/>
    </source>
</evidence>
<dbReference type="InterPro" id="IPR012337">
    <property type="entry name" value="RNaseH-like_sf"/>
</dbReference>
<gene>
    <name evidence="1" type="ORF">GPM918_LOCUS28561</name>
    <name evidence="2" type="ORF">SRO942_LOCUS29069</name>
</gene>
<comment type="caution">
    <text evidence="1">The sequence shown here is derived from an EMBL/GenBank/DDBJ whole genome shotgun (WGS) entry which is preliminary data.</text>
</comment>
<keyword evidence="3" id="KW-1185">Reference proteome</keyword>
<dbReference type="Proteomes" id="UP000681722">
    <property type="component" value="Unassembled WGS sequence"/>
</dbReference>
<name>A0A815DSY0_9BILA</name>
<protein>
    <recommendedName>
        <fullName evidence="4">Integrase catalytic domain-containing protein</fullName>
    </recommendedName>
</protein>
<dbReference type="EMBL" id="CAJOBC010037863">
    <property type="protein sequence ID" value="CAF4127487.1"/>
    <property type="molecule type" value="Genomic_DNA"/>
</dbReference>
<proteinExistence type="predicted"/>